<evidence type="ECO:0000256" key="3">
    <source>
        <dbReference type="ARBA" id="ARBA00005967"/>
    </source>
</evidence>
<dbReference type="Proteomes" id="UP001205906">
    <property type="component" value="Unassembled WGS sequence"/>
</dbReference>
<keyword evidence="18 21" id="KW-0472">Membrane</keyword>
<keyword evidence="6" id="KW-1003">Cell membrane</keyword>
<gene>
    <name evidence="22" type="ORF">NGM99_20175</name>
</gene>
<evidence type="ECO:0000256" key="7">
    <source>
        <dbReference type="ARBA" id="ARBA00022516"/>
    </source>
</evidence>
<keyword evidence="19" id="KW-0594">Phospholipid biosynthesis</keyword>
<dbReference type="Gene3D" id="1.10.287.3610">
    <property type="match status" value="1"/>
</dbReference>
<dbReference type="PANTHER" id="PTHR34299:SF1">
    <property type="entry name" value="DIACYLGLYCEROL KINASE"/>
    <property type="match status" value="1"/>
</dbReference>
<evidence type="ECO:0000313" key="23">
    <source>
        <dbReference type="Proteomes" id="UP001205906"/>
    </source>
</evidence>
<comment type="cofactor">
    <cofactor evidence="1">
        <name>Mg(2+)</name>
        <dbReference type="ChEBI" id="CHEBI:18420"/>
    </cofactor>
</comment>
<evidence type="ECO:0000256" key="18">
    <source>
        <dbReference type="ARBA" id="ARBA00023136"/>
    </source>
</evidence>
<dbReference type="GO" id="GO:0016301">
    <property type="term" value="F:kinase activity"/>
    <property type="evidence" value="ECO:0007669"/>
    <property type="project" value="UniProtKB-KW"/>
</dbReference>
<organism evidence="22 23">
    <name type="scientific">Mesorhizobium liriopis</name>
    <dbReference type="NCBI Taxonomy" id="2953882"/>
    <lineage>
        <taxon>Bacteria</taxon>
        <taxon>Pseudomonadati</taxon>
        <taxon>Pseudomonadota</taxon>
        <taxon>Alphaproteobacteria</taxon>
        <taxon>Hyphomicrobiales</taxon>
        <taxon>Phyllobacteriaceae</taxon>
        <taxon>Mesorhizobium</taxon>
    </lineage>
</organism>
<evidence type="ECO:0000256" key="10">
    <source>
        <dbReference type="ARBA" id="ARBA00022692"/>
    </source>
</evidence>
<keyword evidence="9 21" id="KW-0808">Transferase</keyword>
<comment type="similarity">
    <text evidence="3 21">Belongs to the bacterial diacylglycerol kinase family.</text>
</comment>
<keyword evidence="20 21" id="KW-1208">Phospholipid metabolism</keyword>
<dbReference type="RefSeq" id="WP_252822310.1">
    <property type="nucleotide sequence ID" value="NZ_JAMXQS010000010.1"/>
</dbReference>
<keyword evidence="14 21" id="KW-0067">ATP-binding</keyword>
<evidence type="ECO:0000256" key="6">
    <source>
        <dbReference type="ARBA" id="ARBA00022475"/>
    </source>
</evidence>
<evidence type="ECO:0000256" key="9">
    <source>
        <dbReference type="ARBA" id="ARBA00022679"/>
    </source>
</evidence>
<evidence type="ECO:0000256" key="4">
    <source>
        <dbReference type="ARBA" id="ARBA00012133"/>
    </source>
</evidence>
<evidence type="ECO:0000256" key="17">
    <source>
        <dbReference type="ARBA" id="ARBA00023098"/>
    </source>
</evidence>
<evidence type="ECO:0000256" key="16">
    <source>
        <dbReference type="ARBA" id="ARBA00022989"/>
    </source>
</evidence>
<dbReference type="EC" id="2.7.1.107" evidence="4 21"/>
<keyword evidence="10 21" id="KW-0812">Transmembrane</keyword>
<dbReference type="Pfam" id="PF01219">
    <property type="entry name" value="DAGK_prokar"/>
    <property type="match status" value="1"/>
</dbReference>
<comment type="subcellular location">
    <subcellularLocation>
        <location evidence="2 21">Cell inner membrane</location>
        <topology evidence="2 21">Multi-pass membrane protein</topology>
    </subcellularLocation>
</comment>
<keyword evidence="7" id="KW-0444">Lipid biosynthesis</keyword>
<dbReference type="CDD" id="cd14264">
    <property type="entry name" value="DAGK_IM"/>
    <property type="match status" value="1"/>
</dbReference>
<keyword evidence="13 21" id="KW-0418">Kinase</keyword>
<dbReference type="InterPro" id="IPR036945">
    <property type="entry name" value="DAGK_sf"/>
</dbReference>
<evidence type="ECO:0000313" key="22">
    <source>
        <dbReference type="EMBL" id="MCO6052108.1"/>
    </source>
</evidence>
<comment type="catalytic activity">
    <reaction evidence="21">
        <text>a 1,2-diacyl-sn-glycerol + ATP = a 1,2-diacyl-sn-glycero-3-phosphate + ADP + H(+)</text>
        <dbReference type="Rhea" id="RHEA:10272"/>
        <dbReference type="ChEBI" id="CHEBI:15378"/>
        <dbReference type="ChEBI" id="CHEBI:17815"/>
        <dbReference type="ChEBI" id="CHEBI:30616"/>
        <dbReference type="ChEBI" id="CHEBI:58608"/>
        <dbReference type="ChEBI" id="CHEBI:456216"/>
        <dbReference type="EC" id="2.7.1.107"/>
    </reaction>
</comment>
<evidence type="ECO:0000256" key="20">
    <source>
        <dbReference type="ARBA" id="ARBA00023264"/>
    </source>
</evidence>
<evidence type="ECO:0000256" key="8">
    <source>
        <dbReference type="ARBA" id="ARBA00022519"/>
    </source>
</evidence>
<keyword evidence="17 21" id="KW-0443">Lipid metabolism</keyword>
<sequence>MQRLLNAFRHSARAFDLLIRSERAFQEEAALFVLAIPLAYLLSTSWLGFAMLLASILFLMLVEVLNTAIEATCNAVTRDFRPEIKLAKDCGSLAVLIAIILTAGIWIGALVQRIALLA</sequence>
<keyword evidence="23" id="KW-1185">Reference proteome</keyword>
<keyword evidence="11" id="KW-0479">Metal-binding</keyword>
<feature type="transmembrane region" description="Helical" evidence="21">
    <location>
        <begin position="29"/>
        <end position="62"/>
    </location>
</feature>
<evidence type="ECO:0000256" key="15">
    <source>
        <dbReference type="ARBA" id="ARBA00022842"/>
    </source>
</evidence>
<comment type="caution">
    <text evidence="22">The sequence shown here is derived from an EMBL/GenBank/DDBJ whole genome shotgun (WGS) entry which is preliminary data.</text>
</comment>
<evidence type="ECO:0000256" key="14">
    <source>
        <dbReference type="ARBA" id="ARBA00022840"/>
    </source>
</evidence>
<accession>A0ABT1CBN6</accession>
<evidence type="ECO:0000256" key="2">
    <source>
        <dbReference type="ARBA" id="ARBA00004429"/>
    </source>
</evidence>
<keyword evidence="8 21" id="KW-0997">Cell inner membrane</keyword>
<dbReference type="PANTHER" id="PTHR34299">
    <property type="entry name" value="DIACYLGLYCEROL KINASE"/>
    <property type="match status" value="1"/>
</dbReference>
<evidence type="ECO:0000256" key="11">
    <source>
        <dbReference type="ARBA" id="ARBA00022723"/>
    </source>
</evidence>
<evidence type="ECO:0000256" key="13">
    <source>
        <dbReference type="ARBA" id="ARBA00022777"/>
    </source>
</evidence>
<name>A0ABT1CBN6_9HYPH</name>
<evidence type="ECO:0000256" key="21">
    <source>
        <dbReference type="RuleBase" id="RU363065"/>
    </source>
</evidence>
<feature type="transmembrane region" description="Helical" evidence="21">
    <location>
        <begin position="91"/>
        <end position="111"/>
    </location>
</feature>
<comment type="function">
    <text evidence="21">Catalyzes the ATP-dependent phosphorylation of sn-l,2-diacylglycerol (DAG) to phosphatidic acid. Involved in the recycling of diacylglycerol produced as a by-product during membrane-derived oligosaccharide (MDO) biosynthesis.</text>
</comment>
<dbReference type="EMBL" id="JAMXQS010000010">
    <property type="protein sequence ID" value="MCO6052108.1"/>
    <property type="molecule type" value="Genomic_DNA"/>
</dbReference>
<evidence type="ECO:0000256" key="19">
    <source>
        <dbReference type="ARBA" id="ARBA00023209"/>
    </source>
</evidence>
<protein>
    <recommendedName>
        <fullName evidence="5 21">Diacylglycerol kinase</fullName>
        <ecNumber evidence="4 21">2.7.1.107</ecNumber>
    </recommendedName>
</protein>
<evidence type="ECO:0000256" key="5">
    <source>
        <dbReference type="ARBA" id="ARBA00017575"/>
    </source>
</evidence>
<keyword evidence="16 21" id="KW-1133">Transmembrane helix</keyword>
<reference evidence="22 23" key="1">
    <citation type="submission" date="2022-06" db="EMBL/GenBank/DDBJ databases">
        <title>Mesorhizobium sp. strain RP14 Genome sequencing and assembly.</title>
        <authorList>
            <person name="Kim I."/>
        </authorList>
    </citation>
    <scope>NUCLEOTIDE SEQUENCE [LARGE SCALE GENOMIC DNA]</scope>
    <source>
        <strain evidence="23">RP14(2022)</strain>
    </source>
</reference>
<dbReference type="InterPro" id="IPR033718">
    <property type="entry name" value="DAGK_prok"/>
</dbReference>
<evidence type="ECO:0000256" key="1">
    <source>
        <dbReference type="ARBA" id="ARBA00001946"/>
    </source>
</evidence>
<comment type="caution">
    <text evidence="21">Lacks conserved residue(s) required for the propagation of feature annotation.</text>
</comment>
<dbReference type="InterPro" id="IPR000829">
    <property type="entry name" value="DAGK"/>
</dbReference>
<keyword evidence="15" id="KW-0460">Magnesium</keyword>
<evidence type="ECO:0000256" key="12">
    <source>
        <dbReference type="ARBA" id="ARBA00022741"/>
    </source>
</evidence>
<keyword evidence="12 21" id="KW-0547">Nucleotide-binding</keyword>
<proteinExistence type="inferred from homology"/>